<evidence type="ECO:0000313" key="2">
    <source>
        <dbReference type="EMBL" id="MDR7360072.1"/>
    </source>
</evidence>
<feature type="region of interest" description="Disordered" evidence="1">
    <location>
        <begin position="133"/>
        <end position="195"/>
    </location>
</feature>
<gene>
    <name evidence="2" type="ORF">J2S64_003763</name>
</gene>
<proteinExistence type="predicted"/>
<feature type="compositionally biased region" description="Basic and acidic residues" evidence="1">
    <location>
        <begin position="144"/>
        <end position="173"/>
    </location>
</feature>
<organism evidence="2 3">
    <name type="scientific">Paeniglutamicibacter sulfureus</name>
    <dbReference type="NCBI Taxonomy" id="43666"/>
    <lineage>
        <taxon>Bacteria</taxon>
        <taxon>Bacillati</taxon>
        <taxon>Actinomycetota</taxon>
        <taxon>Actinomycetes</taxon>
        <taxon>Micrococcales</taxon>
        <taxon>Micrococcaceae</taxon>
        <taxon>Paeniglutamicibacter</taxon>
    </lineage>
</organism>
<comment type="caution">
    <text evidence="2">The sequence shown here is derived from an EMBL/GenBank/DDBJ whole genome shotgun (WGS) entry which is preliminary data.</text>
</comment>
<evidence type="ECO:0000313" key="3">
    <source>
        <dbReference type="Proteomes" id="UP001183817"/>
    </source>
</evidence>
<protein>
    <recommendedName>
        <fullName evidence="4">EF-hand domain-containing protein</fullName>
    </recommendedName>
</protein>
<name>A0ABU2BN60_9MICC</name>
<keyword evidence="3" id="KW-1185">Reference proteome</keyword>
<dbReference type="RefSeq" id="WP_310292804.1">
    <property type="nucleotide sequence ID" value="NZ_BAAAWO010000001.1"/>
</dbReference>
<sequence length="264" mass="28957">MTWLKLGEEFTKEAARARLSDAAFRTHVEGLAYAVDRETDGTLDRRDVRRFAETADPGAAVAELLAAGLWLRTGPDDLRIVHHMQEQPSAAYLTNKRANDARRQRRARERQALKAQGLTDDAIEAELAARGLGKDMPPALSEASRGESLSESRRDTVAVSRRDNTRDPERNGTERNGPVRNSNSFDDNQPKKHGNTCSSCVGRGTSNGCTACGTVGSSDPWRDTMAAEMRCTVFGCASPVTPYTRRTYGQYCEPHGQELGGRDA</sequence>
<dbReference type="EMBL" id="JAVDYI010000001">
    <property type="protein sequence ID" value="MDR7360072.1"/>
    <property type="molecule type" value="Genomic_DNA"/>
</dbReference>
<reference evidence="2 3" key="1">
    <citation type="submission" date="2023-07" db="EMBL/GenBank/DDBJ databases">
        <title>Sequencing the genomes of 1000 actinobacteria strains.</title>
        <authorList>
            <person name="Klenk H.-P."/>
        </authorList>
    </citation>
    <scope>NUCLEOTIDE SEQUENCE [LARGE SCALE GENOMIC DNA]</scope>
    <source>
        <strain evidence="2 3">DSM 20167</strain>
    </source>
</reference>
<evidence type="ECO:0008006" key="4">
    <source>
        <dbReference type="Google" id="ProtNLM"/>
    </source>
</evidence>
<feature type="region of interest" description="Disordered" evidence="1">
    <location>
        <begin position="91"/>
        <end position="117"/>
    </location>
</feature>
<dbReference type="Proteomes" id="UP001183817">
    <property type="component" value="Unassembled WGS sequence"/>
</dbReference>
<accession>A0ABU2BN60</accession>
<evidence type="ECO:0000256" key="1">
    <source>
        <dbReference type="SAM" id="MobiDB-lite"/>
    </source>
</evidence>